<dbReference type="GO" id="GO:0042765">
    <property type="term" value="C:GPI-anchor transamidase complex"/>
    <property type="evidence" value="ECO:0007669"/>
    <property type="project" value="InterPro"/>
</dbReference>
<dbReference type="InterPro" id="IPR001096">
    <property type="entry name" value="Peptidase_C13"/>
</dbReference>
<evidence type="ECO:0000256" key="3">
    <source>
        <dbReference type="ARBA" id="ARBA00022502"/>
    </source>
</evidence>
<dbReference type="PANTHER" id="PTHR48067">
    <property type="entry name" value="GPI-ANCHOR TRANSAMIDASE"/>
    <property type="match status" value="1"/>
</dbReference>
<dbReference type="GO" id="GO:0016255">
    <property type="term" value="P:attachment of GPI anchor to protein"/>
    <property type="evidence" value="ECO:0007669"/>
    <property type="project" value="InterPro"/>
</dbReference>
<evidence type="ECO:0000256" key="5">
    <source>
        <dbReference type="SAM" id="SignalP"/>
    </source>
</evidence>
<feature type="chain" id="PRO_5039932350" evidence="5">
    <location>
        <begin position="28"/>
        <end position="423"/>
    </location>
</feature>
<dbReference type="Proteomes" id="UP000693970">
    <property type="component" value="Unassembled WGS sequence"/>
</dbReference>
<comment type="similarity">
    <text evidence="2">Belongs to the peptidase C13 family.</text>
</comment>
<name>A0A9K3KD84_9STRA</name>
<evidence type="ECO:0000256" key="1">
    <source>
        <dbReference type="ARBA" id="ARBA00004687"/>
    </source>
</evidence>
<evidence type="ECO:0000256" key="2">
    <source>
        <dbReference type="ARBA" id="ARBA00009941"/>
    </source>
</evidence>
<dbReference type="InterPro" id="IPR028361">
    <property type="entry name" value="GPI_transamidase"/>
</dbReference>
<keyword evidence="7" id="KW-1185">Reference proteome</keyword>
<dbReference type="PANTHER" id="PTHR48067:SF1">
    <property type="entry name" value="GPI-ANCHOR TRANSAMIDASE"/>
    <property type="match status" value="1"/>
</dbReference>
<dbReference type="GO" id="GO:0003923">
    <property type="term" value="F:GPI-anchor transamidase activity"/>
    <property type="evidence" value="ECO:0007669"/>
    <property type="project" value="InterPro"/>
</dbReference>
<keyword evidence="4 5" id="KW-0732">Signal</keyword>
<dbReference type="EMBL" id="JAGRRH010000026">
    <property type="protein sequence ID" value="KAG7341056.1"/>
    <property type="molecule type" value="Genomic_DNA"/>
</dbReference>
<accession>A0A9K3KD84</accession>
<protein>
    <submittedName>
        <fullName evidence="6">Peptidase C13 family protein</fullName>
    </submittedName>
</protein>
<dbReference type="GO" id="GO:0006508">
    <property type="term" value="P:proteolysis"/>
    <property type="evidence" value="ECO:0007669"/>
    <property type="project" value="InterPro"/>
</dbReference>
<evidence type="ECO:0000313" key="7">
    <source>
        <dbReference type="Proteomes" id="UP000693970"/>
    </source>
</evidence>
<comment type="caution">
    <text evidence="6">The sequence shown here is derived from an EMBL/GenBank/DDBJ whole genome shotgun (WGS) entry which is preliminary data.</text>
</comment>
<dbReference type="AlphaFoldDB" id="A0A9K3KD84"/>
<gene>
    <name evidence="6" type="ORF">IV203_023007</name>
</gene>
<evidence type="ECO:0000313" key="6">
    <source>
        <dbReference type="EMBL" id="KAG7341056.1"/>
    </source>
</evidence>
<organism evidence="6 7">
    <name type="scientific">Nitzschia inconspicua</name>
    <dbReference type="NCBI Taxonomy" id="303405"/>
    <lineage>
        <taxon>Eukaryota</taxon>
        <taxon>Sar</taxon>
        <taxon>Stramenopiles</taxon>
        <taxon>Ochrophyta</taxon>
        <taxon>Bacillariophyta</taxon>
        <taxon>Bacillariophyceae</taxon>
        <taxon>Bacillariophycidae</taxon>
        <taxon>Bacillariales</taxon>
        <taxon>Bacillariaceae</taxon>
        <taxon>Nitzschia</taxon>
    </lineage>
</organism>
<dbReference type="OrthoDB" id="192611at2759"/>
<keyword evidence="3" id="KW-0337">GPI-anchor biosynthesis</keyword>
<reference evidence="6" key="2">
    <citation type="submission" date="2021-04" db="EMBL/GenBank/DDBJ databases">
        <authorList>
            <person name="Podell S."/>
        </authorList>
    </citation>
    <scope>NUCLEOTIDE SEQUENCE</scope>
    <source>
        <strain evidence="6">Hildebrandi</strain>
    </source>
</reference>
<evidence type="ECO:0000256" key="4">
    <source>
        <dbReference type="ARBA" id="ARBA00022729"/>
    </source>
</evidence>
<sequence length="423" mass="47569">MAAFGPFRSRRHFKALSLWIFVSCVWRDHHHCRIDCSSLVAAEEITTTTTTRSNNNNKNGNNINTNNDNIHAMIVSSSRYWFNYRHAMNALGMYQILRNNGIPEENIVLMIADEYASNARNPYKNRMHATGIYRESWYNHTVPLDYRGSDVTVQNFIDALLGRAPKSLHTNADSNVLIYVTGHGGDQFFKFQDEEELTAQDIANLVDRMHQHGRYGKLLFIADTCQAFTLFDKVTAPNVLALGTSLKGENAYAHHSDKDLGLAVIERWTHAFLTSYERSSDTTTLHDIMVAPFVRKEVLAANVGIKDDTSVPKFKTVSLHEFFGVRGGGGGRIQDTPSSEDIIVTANVVKSSDEVERKRILMDLPIPPSPSFVVAMDESALGREDEDDMGYTSQPFEYPLRNVLVGFLVMVALVTTAEKIFLH</sequence>
<comment type="pathway">
    <text evidence="1">Glycolipid biosynthesis; glycosylphosphatidylinositol-anchor biosynthesis.</text>
</comment>
<proteinExistence type="inferred from homology"/>
<feature type="signal peptide" evidence="5">
    <location>
        <begin position="1"/>
        <end position="27"/>
    </location>
</feature>
<dbReference type="GO" id="GO:0006506">
    <property type="term" value="P:GPI anchor biosynthetic process"/>
    <property type="evidence" value="ECO:0007669"/>
    <property type="project" value="UniProtKB-KW"/>
</dbReference>
<dbReference type="Pfam" id="PF01650">
    <property type="entry name" value="Peptidase_C13"/>
    <property type="match status" value="1"/>
</dbReference>
<reference evidence="6" key="1">
    <citation type="journal article" date="2021" name="Sci. Rep.">
        <title>Diploid genomic architecture of Nitzschia inconspicua, an elite biomass production diatom.</title>
        <authorList>
            <person name="Oliver A."/>
            <person name="Podell S."/>
            <person name="Pinowska A."/>
            <person name="Traller J.C."/>
            <person name="Smith S.R."/>
            <person name="McClure R."/>
            <person name="Beliaev A."/>
            <person name="Bohutskyi P."/>
            <person name="Hill E.A."/>
            <person name="Rabines A."/>
            <person name="Zheng H."/>
            <person name="Allen L.Z."/>
            <person name="Kuo A."/>
            <person name="Grigoriev I.V."/>
            <person name="Allen A.E."/>
            <person name="Hazlebeck D."/>
            <person name="Allen E.E."/>
        </authorList>
    </citation>
    <scope>NUCLEOTIDE SEQUENCE</scope>
    <source>
        <strain evidence="6">Hildebrandi</strain>
    </source>
</reference>